<dbReference type="AlphaFoldDB" id="A0A173WL42"/>
<dbReference type="EC" id="6.1.1.7" evidence="6"/>
<accession>A0A173WL42</accession>
<dbReference type="Pfam" id="PF07973">
    <property type="entry name" value="tRNA_SAD"/>
    <property type="match status" value="1"/>
</dbReference>
<dbReference type="GO" id="GO:0004813">
    <property type="term" value="F:alanine-tRNA ligase activity"/>
    <property type="evidence" value="ECO:0007669"/>
    <property type="project" value="UniProtKB-EC"/>
</dbReference>
<keyword evidence="3" id="KW-0479">Metal-binding</keyword>
<gene>
    <name evidence="6" type="primary">alaS_1</name>
    <name evidence="6" type="ORF">ERS852385_00314</name>
</gene>
<dbReference type="InterPro" id="IPR018165">
    <property type="entry name" value="Ala-tRNA-synth_IIc_core"/>
</dbReference>
<evidence type="ECO:0000259" key="5">
    <source>
        <dbReference type="PROSITE" id="PS50860"/>
    </source>
</evidence>
<dbReference type="PANTHER" id="PTHR43462">
    <property type="entry name" value="ALANYL-TRNA EDITING PROTEIN"/>
    <property type="match status" value="1"/>
</dbReference>
<dbReference type="GO" id="GO:0002161">
    <property type="term" value="F:aminoacyl-tRNA deacylase activity"/>
    <property type="evidence" value="ECO:0007669"/>
    <property type="project" value="UniProtKB-ARBA"/>
</dbReference>
<dbReference type="EMBL" id="CYYU01000001">
    <property type="protein sequence ID" value="CUN40191.1"/>
    <property type="molecule type" value="Genomic_DNA"/>
</dbReference>
<dbReference type="GO" id="GO:0005524">
    <property type="term" value="F:ATP binding"/>
    <property type="evidence" value="ECO:0007669"/>
    <property type="project" value="InterPro"/>
</dbReference>
<evidence type="ECO:0000256" key="4">
    <source>
        <dbReference type="ARBA" id="ARBA00022833"/>
    </source>
</evidence>
<evidence type="ECO:0000256" key="2">
    <source>
        <dbReference type="ARBA" id="ARBA00004496"/>
    </source>
</evidence>
<evidence type="ECO:0000313" key="6">
    <source>
        <dbReference type="EMBL" id="CUN40191.1"/>
    </source>
</evidence>
<evidence type="ECO:0000256" key="1">
    <source>
        <dbReference type="ARBA" id="ARBA00001947"/>
    </source>
</evidence>
<dbReference type="SUPFAM" id="SSF55186">
    <property type="entry name" value="ThrRS/AlaRS common domain"/>
    <property type="match status" value="1"/>
</dbReference>
<dbReference type="Gene3D" id="3.10.310.40">
    <property type="match status" value="1"/>
</dbReference>
<dbReference type="InterPro" id="IPR018163">
    <property type="entry name" value="Thr/Ala-tRNA-synth_IIc_edit"/>
</dbReference>
<comment type="cofactor">
    <cofactor evidence="1">
        <name>Zn(2+)</name>
        <dbReference type="ChEBI" id="CHEBI:29105"/>
    </cofactor>
</comment>
<evidence type="ECO:0000256" key="3">
    <source>
        <dbReference type="ARBA" id="ARBA00022723"/>
    </source>
</evidence>
<dbReference type="eggNOG" id="COG0013">
    <property type="taxonomic scope" value="Bacteria"/>
</dbReference>
<keyword evidence="4" id="KW-0862">Zinc</keyword>
<comment type="subcellular location">
    <subcellularLocation>
        <location evidence="2">Cytoplasm</location>
    </subcellularLocation>
</comment>
<dbReference type="InterPro" id="IPR051335">
    <property type="entry name" value="Alanyl-tRNA_Editing_Enzymes"/>
</dbReference>
<keyword evidence="6" id="KW-0436">Ligase</keyword>
<feature type="domain" description="Alanyl-transfer RNA synthetases family profile" evidence="5">
    <location>
        <begin position="1"/>
        <end position="241"/>
    </location>
</feature>
<organism evidence="6 7">
    <name type="scientific">Mitsuokella jalaludinii</name>
    <dbReference type="NCBI Taxonomy" id="187979"/>
    <lineage>
        <taxon>Bacteria</taxon>
        <taxon>Bacillati</taxon>
        <taxon>Bacillota</taxon>
        <taxon>Negativicutes</taxon>
        <taxon>Selenomonadales</taxon>
        <taxon>Selenomonadaceae</taxon>
        <taxon>Mitsuokella</taxon>
    </lineage>
</organism>
<dbReference type="Proteomes" id="UP000095546">
    <property type="component" value="Unassembled WGS sequence"/>
</dbReference>
<dbReference type="Gene3D" id="3.30.980.10">
    <property type="entry name" value="Threonyl-trna Synthetase, Chain A, domain 2"/>
    <property type="match status" value="1"/>
</dbReference>
<dbReference type="Gene3D" id="2.40.30.130">
    <property type="match status" value="1"/>
</dbReference>
<dbReference type="InterPro" id="IPR018164">
    <property type="entry name" value="Ala-tRNA-synth_IIc_N"/>
</dbReference>
<dbReference type="STRING" id="187979.ERS852385_00314"/>
<dbReference type="InterPro" id="IPR009000">
    <property type="entry name" value="Transl_B-barrel_sf"/>
</dbReference>
<dbReference type="GO" id="GO:0006419">
    <property type="term" value="P:alanyl-tRNA aminoacylation"/>
    <property type="evidence" value="ECO:0007669"/>
    <property type="project" value="InterPro"/>
</dbReference>
<dbReference type="InterPro" id="IPR012947">
    <property type="entry name" value="tRNA_SAD"/>
</dbReference>
<dbReference type="SMART" id="SM00863">
    <property type="entry name" value="tRNA_SAD"/>
    <property type="match status" value="1"/>
</dbReference>
<evidence type="ECO:0000313" key="7">
    <source>
        <dbReference type="Proteomes" id="UP000095546"/>
    </source>
</evidence>
<keyword evidence="7" id="KW-1185">Reference proteome</keyword>
<proteinExistence type="predicted"/>
<dbReference type="GO" id="GO:0046872">
    <property type="term" value="F:metal ion binding"/>
    <property type="evidence" value="ECO:0007669"/>
    <property type="project" value="UniProtKB-KW"/>
</dbReference>
<dbReference type="SUPFAM" id="SSF50447">
    <property type="entry name" value="Translation proteins"/>
    <property type="match status" value="1"/>
</dbReference>
<dbReference type="PROSITE" id="PS50860">
    <property type="entry name" value="AA_TRNA_LIGASE_II_ALA"/>
    <property type="match status" value="1"/>
</dbReference>
<dbReference type="RefSeq" id="WP_055160076.1">
    <property type="nucleotide sequence ID" value="NZ_CABIWZ010000001.1"/>
</dbReference>
<dbReference type="PANTHER" id="PTHR43462:SF1">
    <property type="entry name" value="ALANYL-TRNA EDITING PROTEIN AARSD1"/>
    <property type="match status" value="1"/>
</dbReference>
<protein>
    <submittedName>
        <fullName evidence="6">Alanine--tRNA ligase</fullName>
        <ecNumber evidence="6">6.1.1.7</ecNumber>
    </submittedName>
</protein>
<dbReference type="GO" id="GO:0005737">
    <property type="term" value="C:cytoplasm"/>
    <property type="evidence" value="ECO:0007669"/>
    <property type="project" value="UniProtKB-SubCell"/>
</dbReference>
<name>A0A173WL42_9FIRM</name>
<dbReference type="Pfam" id="PF01411">
    <property type="entry name" value="tRNA-synt_2c"/>
    <property type="match status" value="1"/>
</dbReference>
<sequence>MKTKRLFDENVMQRECEAVVVRTEPYHEGYAVVLDQTVFFPEGGGQLSDTGTLTAGEKALPVKHVHEKAGEIFHETKEPLAPGTKVVAKLDWPVRFDHMQQHCGEHMLSYAFYKLFGAHNVGFHMSADMVGIDLDREVDWQQALQAERFTNREIQEDRPITTKLVPAEEAAKMNLRKFNDKLTGILRIVTVEGSDSCTCCGTHPTSSGMVGLVKIFKVEKHKEGSRISFLCGREALERVEQYMLAALDASNLLSIKETELPEGVARLQQETKELGERLTECTGKLLEYRIEEMKAHPATTEAGHAKFVFLESDMTPKEAKALAKRLGEIPEAFSAIFYQNGERLNYMFLATDGAELSCQQVIRTVNEAFGGRGGGRPESCQGSAICPADWREKAEALMSAL</sequence>
<dbReference type="GO" id="GO:0003676">
    <property type="term" value="F:nucleic acid binding"/>
    <property type="evidence" value="ECO:0007669"/>
    <property type="project" value="InterPro"/>
</dbReference>
<reference evidence="6 7" key="1">
    <citation type="submission" date="2015-09" db="EMBL/GenBank/DDBJ databases">
        <authorList>
            <consortium name="Pathogen Informatics"/>
        </authorList>
    </citation>
    <scope>NUCLEOTIDE SEQUENCE [LARGE SCALE GENOMIC DNA]</scope>
    <source>
        <strain evidence="6 7">2789STDY5608828</strain>
    </source>
</reference>